<dbReference type="AlphaFoldDB" id="A0A8A2H8K2"/>
<dbReference type="GO" id="GO:0022625">
    <property type="term" value="C:cytosolic large ribosomal subunit"/>
    <property type="evidence" value="ECO:0007669"/>
    <property type="project" value="TreeGrafter"/>
</dbReference>
<dbReference type="InterPro" id="IPR018257">
    <property type="entry name" value="Ribosomal_bL19_CS"/>
</dbReference>
<keyword evidence="2 4" id="KW-0689">Ribosomal protein</keyword>
<comment type="subcellular location">
    <subcellularLocation>
        <location evidence="4">Plastid</location>
        <location evidence="4">Chloroplast</location>
    </subcellularLocation>
</comment>
<keyword evidence="3 4" id="KW-0687">Ribonucleoprotein</keyword>
<protein>
    <recommendedName>
        <fullName evidence="4">Large ribosomal subunit protein bL19c</fullName>
    </recommendedName>
</protein>
<evidence type="ECO:0000256" key="2">
    <source>
        <dbReference type="ARBA" id="ARBA00022980"/>
    </source>
</evidence>
<sequence length="123" mass="14321">METQTLVRSIEKPLLKTNLPTIRVGDQVKVGVLIREGEKERIQPYQGTVIAQHRAGLNSTITVRRTFQGIGVERIFLIHSPRISFIEVLRSSQVRRAKLYYLRERVGKQARLQERFLREPEVQ</sequence>
<dbReference type="Gene3D" id="2.30.30.790">
    <property type="match status" value="1"/>
</dbReference>
<geneLocation type="chloroplast" evidence="5"/>
<comment type="similarity">
    <text evidence="1 4">Belongs to the bacterial ribosomal protein bL19 family.</text>
</comment>
<organism evidence="5">
    <name type="scientific">Nephroselmis pyriformis</name>
    <dbReference type="NCBI Taxonomy" id="156128"/>
    <lineage>
        <taxon>Eukaryota</taxon>
        <taxon>Viridiplantae</taxon>
        <taxon>Chlorophyta</taxon>
        <taxon>Nephroselmidophyceae</taxon>
        <taxon>Nephroselmidales</taxon>
        <taxon>Nephroselmidaceae</taxon>
        <taxon>Nephroselmis</taxon>
    </lineage>
</organism>
<dbReference type="GO" id="GO:0003729">
    <property type="term" value="F:mRNA binding"/>
    <property type="evidence" value="ECO:0007669"/>
    <property type="project" value="UniProtKB-ARBA"/>
</dbReference>
<dbReference type="PROSITE" id="PS01015">
    <property type="entry name" value="RIBOSOMAL_L19"/>
    <property type="match status" value="1"/>
</dbReference>
<dbReference type="GO" id="GO:0009507">
    <property type="term" value="C:chloroplast"/>
    <property type="evidence" value="ECO:0007669"/>
    <property type="project" value="UniProtKB-SubCell"/>
</dbReference>
<accession>A0A8A2H8K2</accession>
<dbReference type="NCBIfam" id="TIGR01024">
    <property type="entry name" value="rplS_bact"/>
    <property type="match status" value="1"/>
</dbReference>
<proteinExistence type="inferred from homology"/>
<keyword evidence="5" id="KW-0150">Chloroplast</keyword>
<evidence type="ECO:0000256" key="1">
    <source>
        <dbReference type="ARBA" id="ARBA00005781"/>
    </source>
</evidence>
<dbReference type="FunFam" id="2.30.30.790:FF:000004">
    <property type="entry name" value="50S ribosomal protein L19, chloroplastic"/>
    <property type="match status" value="1"/>
</dbReference>
<evidence type="ECO:0000313" key="5">
    <source>
        <dbReference type="EMBL" id="QSV37255.1"/>
    </source>
</evidence>
<dbReference type="RefSeq" id="YP_010231186.1">
    <property type="nucleotide sequence ID" value="NC_059722.1"/>
</dbReference>
<keyword evidence="5" id="KW-0934">Plastid</keyword>
<dbReference type="InterPro" id="IPR008991">
    <property type="entry name" value="Translation_prot_SH3-like_sf"/>
</dbReference>
<reference evidence="5" key="1">
    <citation type="journal article" date="2021" name="Mitochondrial DNA Part B Resour">
        <title>A gene-rich and compact chloroplast genome of the green alga Nephroselmis pyriformis (N.Carter) Ettl 1982 from the shores of Mersin (Eastern Mediterranean Sea).</title>
        <authorList>
            <person name="Gastineau R."/>
            <person name="Konucu M."/>
            <person name="Tekdal D."/>
            <person name="Lemieux C."/>
            <person name="Turmel M."/>
            <person name="Witkowski A."/>
            <person name="Eker-Develi E."/>
        </authorList>
    </citation>
    <scope>NUCLEOTIDE SEQUENCE</scope>
    <source>
        <strain evidence="5">MED1</strain>
    </source>
</reference>
<evidence type="ECO:0000256" key="3">
    <source>
        <dbReference type="ARBA" id="ARBA00023274"/>
    </source>
</evidence>
<dbReference type="PANTHER" id="PTHR15680">
    <property type="entry name" value="RIBOSOMAL PROTEIN L19"/>
    <property type="match status" value="1"/>
</dbReference>
<evidence type="ECO:0000256" key="4">
    <source>
        <dbReference type="HAMAP-Rule" id="MF_00402"/>
    </source>
</evidence>
<dbReference type="InterPro" id="IPR001857">
    <property type="entry name" value="Ribosomal_bL19"/>
</dbReference>
<dbReference type="InterPro" id="IPR038657">
    <property type="entry name" value="Ribosomal_bL19_sf"/>
</dbReference>
<dbReference type="GO" id="GO:0006412">
    <property type="term" value="P:translation"/>
    <property type="evidence" value="ECO:0007669"/>
    <property type="project" value="UniProtKB-UniRule"/>
</dbReference>
<dbReference type="GO" id="GO:0003735">
    <property type="term" value="F:structural constituent of ribosome"/>
    <property type="evidence" value="ECO:0007669"/>
    <property type="project" value="InterPro"/>
</dbReference>
<dbReference type="GeneID" id="69223217"/>
<name>A0A8A2H8K2_9CHLO</name>
<dbReference type="SUPFAM" id="SSF50104">
    <property type="entry name" value="Translation proteins SH3-like domain"/>
    <property type="match status" value="1"/>
</dbReference>
<dbReference type="PANTHER" id="PTHR15680:SF9">
    <property type="entry name" value="LARGE RIBOSOMAL SUBUNIT PROTEIN BL19M"/>
    <property type="match status" value="1"/>
</dbReference>
<dbReference type="PRINTS" id="PR00061">
    <property type="entry name" value="RIBOSOMALL19"/>
</dbReference>
<gene>
    <name evidence="4 5" type="primary">rpl19</name>
</gene>
<dbReference type="HAMAP" id="MF_00402">
    <property type="entry name" value="Ribosomal_bL19"/>
    <property type="match status" value="1"/>
</dbReference>
<dbReference type="Pfam" id="PF01245">
    <property type="entry name" value="Ribosomal_L19"/>
    <property type="match status" value="1"/>
</dbReference>
<dbReference type="EMBL" id="MW077730">
    <property type="protein sequence ID" value="QSV37255.1"/>
    <property type="molecule type" value="Genomic_DNA"/>
</dbReference>
<dbReference type="PIRSF" id="PIRSF002191">
    <property type="entry name" value="Ribosomal_L19"/>
    <property type="match status" value="1"/>
</dbReference>